<dbReference type="EMBL" id="CM029046">
    <property type="protein sequence ID" value="KAG2590289.1"/>
    <property type="molecule type" value="Genomic_DNA"/>
</dbReference>
<gene>
    <name evidence="2" type="ORF">PVAP13_5NG498600</name>
</gene>
<comment type="caution">
    <text evidence="2">The sequence shown here is derived from an EMBL/GenBank/DDBJ whole genome shotgun (WGS) entry which is preliminary data.</text>
</comment>
<name>A0A8T0S135_PANVG</name>
<dbReference type="Proteomes" id="UP000823388">
    <property type="component" value="Chromosome 5N"/>
</dbReference>
<organism evidence="2 3">
    <name type="scientific">Panicum virgatum</name>
    <name type="common">Blackwell switchgrass</name>
    <dbReference type="NCBI Taxonomy" id="38727"/>
    <lineage>
        <taxon>Eukaryota</taxon>
        <taxon>Viridiplantae</taxon>
        <taxon>Streptophyta</taxon>
        <taxon>Embryophyta</taxon>
        <taxon>Tracheophyta</taxon>
        <taxon>Spermatophyta</taxon>
        <taxon>Magnoliopsida</taxon>
        <taxon>Liliopsida</taxon>
        <taxon>Poales</taxon>
        <taxon>Poaceae</taxon>
        <taxon>PACMAD clade</taxon>
        <taxon>Panicoideae</taxon>
        <taxon>Panicodae</taxon>
        <taxon>Paniceae</taxon>
        <taxon>Panicinae</taxon>
        <taxon>Panicum</taxon>
        <taxon>Panicum sect. Hiantes</taxon>
    </lineage>
</organism>
<sequence>MHRHLPHLRSPVRHRHHRISPDPPPSRQETPSLGSAARDIAQNSAKRIKSNERVSAVTLTERGRKKKSAVASQRTGDRKKSPPPPRNPATGTSCTPRGVTGAPTLSQKTRRYKLTLSSPEPEKKQRRHQKLHGPLAKRKKQVSPTHLPAPPWPSTPPVLQSSKRSSAQRRGATPP</sequence>
<evidence type="ECO:0000256" key="1">
    <source>
        <dbReference type="SAM" id="MobiDB-lite"/>
    </source>
</evidence>
<protein>
    <submittedName>
        <fullName evidence="2">Uncharacterized protein</fullName>
    </submittedName>
</protein>
<dbReference type="AlphaFoldDB" id="A0A8T0S135"/>
<reference evidence="2" key="1">
    <citation type="submission" date="2020-05" db="EMBL/GenBank/DDBJ databases">
        <title>WGS assembly of Panicum virgatum.</title>
        <authorList>
            <person name="Lovell J.T."/>
            <person name="Jenkins J."/>
            <person name="Shu S."/>
            <person name="Juenger T.E."/>
            <person name="Schmutz J."/>
        </authorList>
    </citation>
    <scope>NUCLEOTIDE SEQUENCE</scope>
    <source>
        <strain evidence="2">AP13</strain>
    </source>
</reference>
<keyword evidence="3" id="KW-1185">Reference proteome</keyword>
<proteinExistence type="predicted"/>
<feature type="compositionally biased region" description="Basic residues" evidence="1">
    <location>
        <begin position="1"/>
        <end position="18"/>
    </location>
</feature>
<evidence type="ECO:0000313" key="2">
    <source>
        <dbReference type="EMBL" id="KAG2590289.1"/>
    </source>
</evidence>
<accession>A0A8T0S135</accession>
<evidence type="ECO:0000313" key="3">
    <source>
        <dbReference type="Proteomes" id="UP000823388"/>
    </source>
</evidence>
<feature type="compositionally biased region" description="Pro residues" evidence="1">
    <location>
        <begin position="147"/>
        <end position="156"/>
    </location>
</feature>
<feature type="region of interest" description="Disordered" evidence="1">
    <location>
        <begin position="1"/>
        <end position="175"/>
    </location>
</feature>
<feature type="compositionally biased region" description="Basic residues" evidence="1">
    <location>
        <begin position="124"/>
        <end position="141"/>
    </location>
</feature>